<dbReference type="Proteomes" id="UP000307706">
    <property type="component" value="Unassembled WGS sequence"/>
</dbReference>
<reference evidence="3 4" key="1">
    <citation type="submission" date="2017-12" db="EMBL/GenBank/DDBJ databases">
        <authorList>
            <person name="Paulsen S."/>
            <person name="Gram L.K."/>
        </authorList>
    </citation>
    <scope>NUCLEOTIDE SEQUENCE [LARGE SCALE GENOMIC DNA]</scope>
    <source>
        <strain evidence="2 4">S2231</strain>
        <strain evidence="1 3">S2233</strain>
    </source>
</reference>
<protein>
    <submittedName>
        <fullName evidence="2">Uncharacterized protein</fullName>
    </submittedName>
</protein>
<reference evidence="2" key="3">
    <citation type="submission" date="2019-09" db="EMBL/GenBank/DDBJ databases">
        <title>Co-occurence of chitin degradation, pigmentation and bioactivity in marine Pseudoalteromonas.</title>
        <authorList>
            <person name="Sonnenschein E.C."/>
            <person name="Bech P.K."/>
        </authorList>
    </citation>
    <scope>NUCLEOTIDE SEQUENCE</scope>
    <source>
        <strain evidence="2">S2231</strain>
    </source>
</reference>
<name>A0A5S3XVS7_9GAMM</name>
<evidence type="ECO:0000313" key="1">
    <source>
        <dbReference type="EMBL" id="TMP40051.1"/>
    </source>
</evidence>
<sequence>MKTKKIQKKHSIYNTNRYTELSAELCAKGIGIMKLKNVKLQIKGTLLIKMTECVSLNTFICV</sequence>
<gene>
    <name evidence="2" type="ORF">CWB96_03000</name>
    <name evidence="1" type="ORF">CWB97_20235</name>
</gene>
<comment type="caution">
    <text evidence="2">The sequence shown here is derived from an EMBL/GenBank/DDBJ whole genome shotgun (WGS) entry which is preliminary data.</text>
</comment>
<organism evidence="2 4">
    <name type="scientific">Pseudoalteromonas citrea</name>
    <dbReference type="NCBI Taxonomy" id="43655"/>
    <lineage>
        <taxon>Bacteria</taxon>
        <taxon>Pseudomonadati</taxon>
        <taxon>Pseudomonadota</taxon>
        <taxon>Gammaproteobacteria</taxon>
        <taxon>Alteromonadales</taxon>
        <taxon>Pseudoalteromonadaceae</taxon>
        <taxon>Pseudoalteromonas</taxon>
    </lineage>
</organism>
<reference evidence="3 4" key="2">
    <citation type="submission" date="2019-06" db="EMBL/GenBank/DDBJ databases">
        <title>Co-occurence of chitin degradation, pigmentation and bioactivity in marine Pseudoalteromonas.</title>
        <authorList>
            <person name="Sonnenschein E.C."/>
            <person name="Bech P.K."/>
        </authorList>
    </citation>
    <scope>NUCLEOTIDE SEQUENCE [LARGE SCALE GENOMIC DNA]</scope>
    <source>
        <strain evidence="4">S2231</strain>
        <strain evidence="1 3">S2233</strain>
    </source>
</reference>
<keyword evidence="3" id="KW-1185">Reference proteome</keyword>
<dbReference type="AlphaFoldDB" id="A0A5S3XVS7"/>
<dbReference type="Proteomes" id="UP000305730">
    <property type="component" value="Unassembled WGS sequence"/>
</dbReference>
<evidence type="ECO:0000313" key="2">
    <source>
        <dbReference type="EMBL" id="TMP61939.1"/>
    </source>
</evidence>
<evidence type="ECO:0000313" key="4">
    <source>
        <dbReference type="Proteomes" id="UP000307706"/>
    </source>
</evidence>
<evidence type="ECO:0000313" key="3">
    <source>
        <dbReference type="Proteomes" id="UP000305730"/>
    </source>
</evidence>
<dbReference type="EMBL" id="PNCK01000092">
    <property type="protein sequence ID" value="TMP40051.1"/>
    <property type="molecule type" value="Genomic_DNA"/>
</dbReference>
<dbReference type="EMBL" id="PNCL01000013">
    <property type="protein sequence ID" value="TMP61939.1"/>
    <property type="molecule type" value="Genomic_DNA"/>
</dbReference>
<proteinExistence type="predicted"/>
<accession>A0A5S3XVS7</accession>